<keyword evidence="2" id="KW-1185">Reference proteome</keyword>
<sequence>MSLFGPKRPLSKDEWEWQLASFKWLLAEFGGIERNPTNVLVLPTAEYFPPTSGEPAEKAQQIFDQVRTLSGMAEWPTRLLAGEASKEANIASGISLVHENHAPAGEFLVKNGPTGEQLAEIRYNPRHLANPESLIATFAHELSHYLMANAKSDPPGGWDIHELTTDLTAVYLGFGIFMANSAWNFEGHSSFDQQGWQYERQGYLTERGLVTAIAIWETLAGRDPMAAAPFLKPHLAKDLKKATAYVHKNAVAQEIAEYDLEQY</sequence>
<dbReference type="STRING" id="1123272.SAMN02745824_0199"/>
<evidence type="ECO:0000313" key="2">
    <source>
        <dbReference type="Proteomes" id="UP000185192"/>
    </source>
</evidence>
<organism evidence="1 2">
    <name type="scientific">Parasphingorhabdus marina DSM 22363</name>
    <dbReference type="NCBI Taxonomy" id="1123272"/>
    <lineage>
        <taxon>Bacteria</taxon>
        <taxon>Pseudomonadati</taxon>
        <taxon>Pseudomonadota</taxon>
        <taxon>Alphaproteobacteria</taxon>
        <taxon>Sphingomonadales</taxon>
        <taxon>Sphingomonadaceae</taxon>
        <taxon>Parasphingorhabdus</taxon>
    </lineage>
</organism>
<accession>A0A1N6CM62</accession>
<proteinExistence type="predicted"/>
<evidence type="ECO:0000313" key="1">
    <source>
        <dbReference type="EMBL" id="SIN59668.1"/>
    </source>
</evidence>
<dbReference type="AlphaFoldDB" id="A0A1N6CM62"/>
<dbReference type="Proteomes" id="UP000185192">
    <property type="component" value="Unassembled WGS sequence"/>
</dbReference>
<gene>
    <name evidence="1" type="ORF">SAMN02745824_0199</name>
</gene>
<dbReference type="OrthoDB" id="7170694at2"/>
<reference evidence="2" key="1">
    <citation type="submission" date="2016-11" db="EMBL/GenBank/DDBJ databases">
        <authorList>
            <person name="Varghese N."/>
            <person name="Submissions S."/>
        </authorList>
    </citation>
    <scope>NUCLEOTIDE SEQUENCE [LARGE SCALE GENOMIC DNA]</scope>
    <source>
        <strain evidence="2">DSM 22363</strain>
    </source>
</reference>
<protein>
    <submittedName>
        <fullName evidence="1">Uncharacterized protein</fullName>
    </submittedName>
</protein>
<dbReference type="RefSeq" id="WP_074203313.1">
    <property type="nucleotide sequence ID" value="NZ_FSQW01000001.1"/>
</dbReference>
<name>A0A1N6CM62_9SPHN</name>
<dbReference type="EMBL" id="FSQW01000001">
    <property type="protein sequence ID" value="SIN59668.1"/>
    <property type="molecule type" value="Genomic_DNA"/>
</dbReference>